<accession>A0ABQ4U5E4</accession>
<name>A0ABQ4U5E4_9HYPH</name>
<dbReference type="Proteomes" id="UP001055057">
    <property type="component" value="Unassembled WGS sequence"/>
</dbReference>
<sequence>MTAARVPAERATRVSRMSARSRSTAFRRSRAATLAVKRCSVAFFSAIWASSDARVA</sequence>
<reference evidence="1" key="1">
    <citation type="journal article" date="2021" name="Front. Microbiol.">
        <title>Comprehensive Comparative Genomics and Phenotyping of Methylobacterium Species.</title>
        <authorList>
            <person name="Alessa O."/>
            <person name="Ogura Y."/>
            <person name="Fujitani Y."/>
            <person name="Takami H."/>
            <person name="Hayashi T."/>
            <person name="Sahin N."/>
            <person name="Tani A."/>
        </authorList>
    </citation>
    <scope>NUCLEOTIDE SEQUENCE</scope>
    <source>
        <strain evidence="1">DSM 23632</strain>
    </source>
</reference>
<proteinExistence type="predicted"/>
<keyword evidence="2" id="KW-1185">Reference proteome</keyword>
<gene>
    <name evidence="1" type="ORF">MPOCJGCO_3457</name>
</gene>
<protein>
    <submittedName>
        <fullName evidence="1">Uncharacterized protein</fullName>
    </submittedName>
</protein>
<evidence type="ECO:0000313" key="2">
    <source>
        <dbReference type="Proteomes" id="UP001055057"/>
    </source>
</evidence>
<reference evidence="1" key="2">
    <citation type="submission" date="2021-08" db="EMBL/GenBank/DDBJ databases">
        <authorList>
            <person name="Tani A."/>
            <person name="Ola A."/>
            <person name="Ogura Y."/>
            <person name="Katsura K."/>
            <person name="Hayashi T."/>
        </authorList>
    </citation>
    <scope>NUCLEOTIDE SEQUENCE</scope>
    <source>
        <strain evidence="1">DSM 23632</strain>
    </source>
</reference>
<evidence type="ECO:0000313" key="1">
    <source>
        <dbReference type="EMBL" id="GJE61335.1"/>
    </source>
</evidence>
<organism evidence="1 2">
    <name type="scientific">Methylobacterium trifolii</name>
    <dbReference type="NCBI Taxonomy" id="1003092"/>
    <lineage>
        <taxon>Bacteria</taxon>
        <taxon>Pseudomonadati</taxon>
        <taxon>Pseudomonadota</taxon>
        <taxon>Alphaproteobacteria</taxon>
        <taxon>Hyphomicrobiales</taxon>
        <taxon>Methylobacteriaceae</taxon>
        <taxon>Methylobacterium</taxon>
    </lineage>
</organism>
<dbReference type="EMBL" id="BPRB01000203">
    <property type="protein sequence ID" value="GJE61335.1"/>
    <property type="molecule type" value="Genomic_DNA"/>
</dbReference>
<comment type="caution">
    <text evidence="1">The sequence shown here is derived from an EMBL/GenBank/DDBJ whole genome shotgun (WGS) entry which is preliminary data.</text>
</comment>